<dbReference type="RefSeq" id="WP_055407276.1">
    <property type="nucleotide sequence ID" value="NZ_CP013011.1"/>
</dbReference>
<comment type="caution">
    <text evidence="1">The sequence shown here is derived from an EMBL/GenBank/DDBJ whole genome shotgun (WGS) entry which is preliminary data.</text>
</comment>
<name>A0A211YMG2_9CREN</name>
<protein>
    <submittedName>
        <fullName evidence="1">Uncharacterized protein</fullName>
    </submittedName>
</protein>
<reference evidence="1 2" key="1">
    <citation type="submission" date="2017-05" db="EMBL/GenBank/DDBJ databases">
        <title>The draft genome of the hyperthermophilic archaeon 'Pyrodictium delaneyi strain Hulk', an iron and nitrate reducer, reveals the capacity for sulfate reduction.</title>
        <authorList>
            <person name="Demey L.M."/>
            <person name="Miller C."/>
            <person name="Manzella M."/>
            <person name="Reguera G."/>
            <person name="Kashefi K."/>
        </authorList>
    </citation>
    <scope>NUCLEOTIDE SEQUENCE [LARGE SCALE GENOMIC DNA]</scope>
    <source>
        <strain evidence="1 2">Hulk</strain>
    </source>
</reference>
<dbReference type="Proteomes" id="UP000196694">
    <property type="component" value="Unassembled WGS sequence"/>
</dbReference>
<keyword evidence="2" id="KW-1185">Reference proteome</keyword>
<dbReference type="AlphaFoldDB" id="A0A211YMG2"/>
<organism evidence="1 2">
    <name type="scientific">Pyrodictium delaneyi</name>
    <dbReference type="NCBI Taxonomy" id="1273541"/>
    <lineage>
        <taxon>Archaea</taxon>
        <taxon>Thermoproteota</taxon>
        <taxon>Thermoprotei</taxon>
        <taxon>Desulfurococcales</taxon>
        <taxon>Pyrodictiaceae</taxon>
        <taxon>Pyrodictium</taxon>
    </lineage>
</organism>
<dbReference type="GeneID" id="26098417"/>
<sequence length="121" mass="12799">MVCELARGSSTARAIRLATARLLILTANPHHHREQDNHVDQGAEEKGLEKPHAGHLVGFMALKSIFSRVSSMMAGMATGRKTVSAPMSAATCWFTSMTVSTALCAVNAIAATSGARRVYGS</sequence>
<dbReference type="EMBL" id="NCQP01000006">
    <property type="protein sequence ID" value="OWJ54233.1"/>
    <property type="molecule type" value="Genomic_DNA"/>
</dbReference>
<gene>
    <name evidence="1" type="ORF">Pdsh_07005</name>
</gene>
<evidence type="ECO:0000313" key="1">
    <source>
        <dbReference type="EMBL" id="OWJ54233.1"/>
    </source>
</evidence>
<proteinExistence type="predicted"/>
<accession>A0A211YMG2</accession>
<evidence type="ECO:0000313" key="2">
    <source>
        <dbReference type="Proteomes" id="UP000196694"/>
    </source>
</evidence>